<evidence type="ECO:0000313" key="9">
    <source>
        <dbReference type="EMBL" id="SQC36306.1"/>
    </source>
</evidence>
<protein>
    <submittedName>
        <fullName evidence="9">VirD4 coupling protein</fullName>
    </submittedName>
</protein>
<dbReference type="AlphaFoldDB" id="A0A2X3EFD4"/>
<name>A0A2X3EFD4_9HELI</name>
<dbReference type="EMBL" id="UAWL01000020">
    <property type="protein sequence ID" value="SQC36306.1"/>
    <property type="molecule type" value="Genomic_DNA"/>
</dbReference>
<gene>
    <name evidence="9" type="primary">traG</name>
    <name evidence="9" type="ORF">NCTC13102_02116</name>
</gene>
<dbReference type="RefSeq" id="WP_258399939.1">
    <property type="nucleotide sequence ID" value="NZ_UAWL01000020.1"/>
</dbReference>
<evidence type="ECO:0000256" key="3">
    <source>
        <dbReference type="ARBA" id="ARBA00022475"/>
    </source>
</evidence>
<dbReference type="Pfam" id="PF02534">
    <property type="entry name" value="T4SS-DNA_transf"/>
    <property type="match status" value="1"/>
</dbReference>
<proteinExistence type="inferred from homology"/>
<keyword evidence="6 8" id="KW-0472">Membrane</keyword>
<evidence type="ECO:0000256" key="8">
    <source>
        <dbReference type="SAM" id="Phobius"/>
    </source>
</evidence>
<feature type="compositionally biased region" description="Basic and acidic residues" evidence="7">
    <location>
        <begin position="584"/>
        <end position="594"/>
    </location>
</feature>
<feature type="compositionally biased region" description="Polar residues" evidence="7">
    <location>
        <begin position="595"/>
        <end position="607"/>
    </location>
</feature>
<dbReference type="PANTHER" id="PTHR37937">
    <property type="entry name" value="CONJUGATIVE TRANSFER: DNA TRANSPORT"/>
    <property type="match status" value="1"/>
</dbReference>
<keyword evidence="5 8" id="KW-1133">Transmembrane helix</keyword>
<feature type="transmembrane region" description="Helical" evidence="8">
    <location>
        <begin position="12"/>
        <end position="33"/>
    </location>
</feature>
<evidence type="ECO:0000256" key="5">
    <source>
        <dbReference type="ARBA" id="ARBA00022989"/>
    </source>
</evidence>
<keyword evidence="3" id="KW-1003">Cell membrane</keyword>
<dbReference type="Proteomes" id="UP000250166">
    <property type="component" value="Unassembled WGS sequence"/>
</dbReference>
<dbReference type="InterPro" id="IPR003688">
    <property type="entry name" value="TraG/VirD4"/>
</dbReference>
<evidence type="ECO:0000313" key="10">
    <source>
        <dbReference type="Proteomes" id="UP000250166"/>
    </source>
</evidence>
<evidence type="ECO:0000256" key="2">
    <source>
        <dbReference type="ARBA" id="ARBA00008806"/>
    </source>
</evidence>
<sequence>MPNKQELLKAAAAISICCLLSISIYLGSIMYFFKVSFSLSGILESFNLGIQILQNLGNPKLKLKSYMALVYALLPLIILFVFWLMNKKKAEGEYGSARFAKVSEFQKMGLNYESGMMFGCINENGTKKFLRSNQPLATLIVAPPGTGKTASIAIPNLLSLSQSCVVLDIKGELYAKTAGYRQQKLDNKVLLFSPFSDENTMFFNPFDNKVIKDMNFVQIKKLADQVAGTIFVGEKGKENDHWVVSAKNLFSFFAMYNMQKYAHTTLADIAQAPKKDYYNELQGEFLEMCQIENEDTGETERNSKADTLKPFFLQVANDESLNDIVRNQARAYSIAAENEFASVKSTFDTFMAVFSNPQVAKAVSSMSFEYEDLREEHITMYIVIQTEDMDILAPLIRILLESMCKKLMTKENNNPDQFIYLILDEFVRFGKMPFLLEMPALCRSFGLVPLYITQSYEQIKKYYGDDDLKIIRANVAYQVIFRMNSFEDAETLSKMVGDFTREKVSKSRGNLDFLKENVSTNAEGYKLITAQDILSNPVDKIYILVGGFLKRPIRADVNFWFKVKEWEGADKIPYIPPQEPAKTTQEEQDKEQKDSTNPAQNTQTTNDYEYKFRTFKGY</sequence>
<feature type="region of interest" description="Disordered" evidence="7">
    <location>
        <begin position="572"/>
        <end position="607"/>
    </location>
</feature>
<accession>A0A2X3EFD4</accession>
<evidence type="ECO:0000256" key="1">
    <source>
        <dbReference type="ARBA" id="ARBA00004651"/>
    </source>
</evidence>
<feature type="transmembrane region" description="Helical" evidence="8">
    <location>
        <begin position="66"/>
        <end position="85"/>
    </location>
</feature>
<keyword evidence="4 8" id="KW-0812">Transmembrane</keyword>
<reference evidence="9 10" key="1">
    <citation type="submission" date="2018-06" db="EMBL/GenBank/DDBJ databases">
        <authorList>
            <consortium name="Pathogen Informatics"/>
            <person name="Doyle S."/>
        </authorList>
    </citation>
    <scope>NUCLEOTIDE SEQUENCE [LARGE SCALE GENOMIC DNA]</scope>
    <source>
        <strain evidence="9 10">NCTC13102</strain>
    </source>
</reference>
<dbReference type="Gene3D" id="3.40.50.300">
    <property type="entry name" value="P-loop containing nucleotide triphosphate hydrolases"/>
    <property type="match status" value="1"/>
</dbReference>
<organism evidence="9 10">
    <name type="scientific">Helicobacter fennelliae</name>
    <dbReference type="NCBI Taxonomy" id="215"/>
    <lineage>
        <taxon>Bacteria</taxon>
        <taxon>Pseudomonadati</taxon>
        <taxon>Campylobacterota</taxon>
        <taxon>Epsilonproteobacteria</taxon>
        <taxon>Campylobacterales</taxon>
        <taxon>Helicobacteraceae</taxon>
        <taxon>Helicobacter</taxon>
    </lineage>
</organism>
<dbReference type="CDD" id="cd01127">
    <property type="entry name" value="TrwB_TraG_TraD_VirD4"/>
    <property type="match status" value="2"/>
</dbReference>
<comment type="subcellular location">
    <subcellularLocation>
        <location evidence="1">Cell membrane</location>
        <topology evidence="1">Multi-pass membrane protein</topology>
    </subcellularLocation>
</comment>
<dbReference type="InterPro" id="IPR051539">
    <property type="entry name" value="T4SS-coupling_protein"/>
</dbReference>
<evidence type="ECO:0000256" key="4">
    <source>
        <dbReference type="ARBA" id="ARBA00022692"/>
    </source>
</evidence>
<dbReference type="PANTHER" id="PTHR37937:SF1">
    <property type="entry name" value="CONJUGATIVE TRANSFER: DNA TRANSPORT"/>
    <property type="match status" value="1"/>
</dbReference>
<dbReference type="SUPFAM" id="SSF52540">
    <property type="entry name" value="P-loop containing nucleoside triphosphate hydrolases"/>
    <property type="match status" value="1"/>
</dbReference>
<evidence type="ECO:0000256" key="6">
    <source>
        <dbReference type="ARBA" id="ARBA00023136"/>
    </source>
</evidence>
<evidence type="ECO:0000256" key="7">
    <source>
        <dbReference type="SAM" id="MobiDB-lite"/>
    </source>
</evidence>
<dbReference type="GO" id="GO:0005886">
    <property type="term" value="C:plasma membrane"/>
    <property type="evidence" value="ECO:0007669"/>
    <property type="project" value="UniProtKB-SubCell"/>
</dbReference>
<dbReference type="InterPro" id="IPR027417">
    <property type="entry name" value="P-loop_NTPase"/>
</dbReference>
<comment type="similarity">
    <text evidence="2">Belongs to the VirD4/TraG family.</text>
</comment>